<dbReference type="KEGG" id="arf:AR1Y2_3485"/>
<dbReference type="AlphaFoldDB" id="A0A4P8IP17"/>
<reference evidence="3 4" key="1">
    <citation type="submission" date="2019-05" db="EMBL/GenBank/DDBJ databases">
        <title>Complete genome sequencing of Anaerostipes rhamnosivorans.</title>
        <authorList>
            <person name="Bui T.P.N."/>
            <person name="de Vos W.M."/>
        </authorList>
    </citation>
    <scope>NUCLEOTIDE SEQUENCE [LARGE SCALE GENOMIC DNA]</scope>
    <source>
        <strain evidence="3 4">1y2</strain>
    </source>
</reference>
<evidence type="ECO:0000313" key="4">
    <source>
        <dbReference type="Proteomes" id="UP000298653"/>
    </source>
</evidence>
<protein>
    <recommendedName>
        <fullName evidence="2">DUF3592 domain-containing protein</fullName>
    </recommendedName>
</protein>
<dbReference type="Proteomes" id="UP000298653">
    <property type="component" value="Chromosome"/>
</dbReference>
<feature type="transmembrane region" description="Helical" evidence="1">
    <location>
        <begin position="6"/>
        <end position="25"/>
    </location>
</feature>
<dbReference type="EMBL" id="CP040058">
    <property type="protein sequence ID" value="QCP36939.1"/>
    <property type="molecule type" value="Genomic_DNA"/>
</dbReference>
<sequence length="130" mass="14940">MVYVGSILLIIGIGILFRPAAKQFLKRRQYSVTVKAVCSGQKPYVNYLNLKMNNPVFTYTYEGKEYSSVLWLYRNREKEEFQEGQETEVLLDPSNPEDIYIPQPLISLLGTERLLPFLVFAAAGLWMILA</sequence>
<dbReference type="Pfam" id="PF12158">
    <property type="entry name" value="DUF3592"/>
    <property type="match status" value="1"/>
</dbReference>
<proteinExistence type="predicted"/>
<gene>
    <name evidence="3" type="ORF">AR1Y2_3485</name>
</gene>
<keyword evidence="1" id="KW-0812">Transmembrane</keyword>
<dbReference type="InterPro" id="IPR021994">
    <property type="entry name" value="DUF3592"/>
</dbReference>
<keyword evidence="4" id="KW-1185">Reference proteome</keyword>
<accession>A0A4P8IP17</accession>
<organism evidence="3 4">
    <name type="scientific">Anaerostipes rhamnosivorans</name>
    <dbReference type="NCBI Taxonomy" id="1229621"/>
    <lineage>
        <taxon>Bacteria</taxon>
        <taxon>Bacillati</taxon>
        <taxon>Bacillota</taxon>
        <taxon>Clostridia</taxon>
        <taxon>Lachnospirales</taxon>
        <taxon>Lachnospiraceae</taxon>
        <taxon>Anaerostipes</taxon>
    </lineage>
</organism>
<evidence type="ECO:0000256" key="1">
    <source>
        <dbReference type="SAM" id="Phobius"/>
    </source>
</evidence>
<keyword evidence="1" id="KW-1133">Transmembrane helix</keyword>
<evidence type="ECO:0000259" key="2">
    <source>
        <dbReference type="Pfam" id="PF12158"/>
    </source>
</evidence>
<name>A0A4P8IP17_9FIRM</name>
<dbReference type="RefSeq" id="WP_137330091.1">
    <property type="nucleotide sequence ID" value="NZ_CP040058.1"/>
</dbReference>
<dbReference type="OrthoDB" id="9924809at2"/>
<evidence type="ECO:0000313" key="3">
    <source>
        <dbReference type="EMBL" id="QCP36939.1"/>
    </source>
</evidence>
<keyword evidence="1" id="KW-0472">Membrane</keyword>
<feature type="domain" description="DUF3592" evidence="2">
    <location>
        <begin position="55"/>
        <end position="101"/>
    </location>
</feature>